<dbReference type="AlphaFoldDB" id="A0ABD3MCW3"/>
<evidence type="ECO:0000256" key="3">
    <source>
        <dbReference type="ARBA" id="ARBA00004275"/>
    </source>
</evidence>
<dbReference type="InterPro" id="IPR037069">
    <property type="entry name" value="AcylCoA_DH/ox_N_sf"/>
</dbReference>
<dbReference type="Proteomes" id="UP001530293">
    <property type="component" value="Unassembled WGS sequence"/>
</dbReference>
<dbReference type="InterPro" id="IPR012258">
    <property type="entry name" value="Acyl-CoA_oxidase"/>
</dbReference>
<evidence type="ECO:0000256" key="2">
    <source>
        <dbReference type="ARBA" id="ARBA00001974"/>
    </source>
</evidence>
<keyword evidence="9" id="KW-0560">Oxidoreductase</keyword>
<dbReference type="PIRSF" id="PIRSF000168">
    <property type="entry name" value="Acyl-CoA_oxidase"/>
    <property type="match status" value="1"/>
</dbReference>
<keyword evidence="19" id="KW-1185">Reference proteome</keyword>
<protein>
    <recommendedName>
        <fullName evidence="5">acyl-CoA oxidase</fullName>
        <ecNumber evidence="5">1.3.3.6</ecNumber>
    </recommendedName>
</protein>
<feature type="compositionally biased region" description="Polar residues" evidence="14">
    <location>
        <begin position="1"/>
        <end position="10"/>
    </location>
</feature>
<accession>A0ABD3MCW3</accession>
<name>A0ABD3MCW3_9STRA</name>
<sequence>MTTTSSSTSIPADNDPRNPPNNISTSSSLVHPDLASERASLSFSPLSITHFLDGAPTITSRRRLLESWIIHDPTGIFNNDGNNYLHRTERHTRALAKFVRLVELCRAAGIGAPTPPTAAAAAGGGAAAAIAGGTASLEGELISTPEFLTLISAISDDPLPTSLHWVMFVPNILTLCDPDQQSTWLPLCRDWKMIGCYAQTELGHGSNIRALETTATFVKECDGGAKGGEWVIHSPTLTSTKFWPGTLGKTANHAMVIAQLIDGDGISRGIHNFLVPLRSMDDHTLLPGVTTGDIGPKIGYNNMDNGFAKFDNVRIPRRNMAMRFAYVDEEGRYSKVEGSSSDAANKVAYITMMQVRAYIIHSSNEALAMACTIAIRYSIVRRQGYNADENAETKRANNAPNEFQVLDYRQQQYRLLPLLAASYAIFFTGKHVLSRLKDIEHQLISGASTITKVVVSDIHATTSALKSYCTTFTADGIEDCRKACGGHGFLVCSGLVELSNTYLQSCTVEGDNQMLPQQVIKVLLKLVGAVQSGKDAALRDYEVTDMKYLIKPLKELMKNSASGTLPTKSTFAFPSSINNNAGSNEFMNVSTLLSAFQYRSACLLLDVAIQLQFSTGTAQQAWNDALLAMARASRAHASYLLLRDFANGLDAERRKGSPASCLGPNELAVLSQCLVLLALYWMDQFLEDFLQIQCLLPSHVPHLRQSLLNVLTELRPSAVGLCDARDFSDFRLQSALGRYDGNVYPAIMEAAMRDPLNKESDESGVGLGYNESLKKLIVGGVGEYHGKNSTGLSGTMSRL</sequence>
<evidence type="ECO:0000256" key="10">
    <source>
        <dbReference type="ARBA" id="ARBA00023098"/>
    </source>
</evidence>
<dbReference type="EC" id="1.3.3.6" evidence="5"/>
<evidence type="ECO:0000256" key="1">
    <source>
        <dbReference type="ARBA" id="ARBA00001201"/>
    </source>
</evidence>
<dbReference type="FunFam" id="1.20.140.10:FF:000013">
    <property type="entry name" value="Acyl-coenzyme A oxidase"/>
    <property type="match status" value="1"/>
</dbReference>
<feature type="binding site" evidence="13">
    <location>
        <position position="245"/>
    </location>
    <ligand>
        <name>FAD</name>
        <dbReference type="ChEBI" id="CHEBI:57692"/>
    </ligand>
</feature>
<feature type="domain" description="Acyl-CoA oxidase C-terminal" evidence="15">
    <location>
        <begin position="589"/>
        <end position="762"/>
    </location>
</feature>
<dbReference type="PANTHER" id="PTHR10909">
    <property type="entry name" value="ELECTRON TRANSPORT OXIDOREDUCTASE"/>
    <property type="match status" value="1"/>
</dbReference>
<dbReference type="InterPro" id="IPR009100">
    <property type="entry name" value="AcylCoA_DH/oxidase_NM_dom_sf"/>
</dbReference>
<evidence type="ECO:0000256" key="8">
    <source>
        <dbReference type="ARBA" id="ARBA00022832"/>
    </source>
</evidence>
<evidence type="ECO:0000259" key="15">
    <source>
        <dbReference type="Pfam" id="PF01756"/>
    </source>
</evidence>
<feature type="active site" description="Proton acceptor" evidence="12">
    <location>
        <position position="509"/>
    </location>
</feature>
<dbReference type="GO" id="GO:0005777">
    <property type="term" value="C:peroxisome"/>
    <property type="evidence" value="ECO:0007669"/>
    <property type="project" value="UniProtKB-SubCell"/>
</dbReference>
<evidence type="ECO:0000256" key="7">
    <source>
        <dbReference type="ARBA" id="ARBA00022827"/>
    </source>
</evidence>
<comment type="catalytic activity">
    <reaction evidence="1">
        <text>a 2,3-saturated acyl-CoA + O2 = a (2E)-enoyl-CoA + H2O2</text>
        <dbReference type="Rhea" id="RHEA:38959"/>
        <dbReference type="ChEBI" id="CHEBI:15379"/>
        <dbReference type="ChEBI" id="CHEBI:16240"/>
        <dbReference type="ChEBI" id="CHEBI:58856"/>
        <dbReference type="ChEBI" id="CHEBI:65111"/>
        <dbReference type="EC" id="1.3.3.6"/>
    </reaction>
</comment>
<dbReference type="EMBL" id="JALLBG020000178">
    <property type="protein sequence ID" value="KAL3760631.1"/>
    <property type="molecule type" value="Genomic_DNA"/>
</dbReference>
<dbReference type="SUPFAM" id="SSF47203">
    <property type="entry name" value="Acyl-CoA dehydrogenase C-terminal domain-like"/>
    <property type="match status" value="2"/>
</dbReference>
<evidence type="ECO:0000259" key="17">
    <source>
        <dbReference type="Pfam" id="PF22924"/>
    </source>
</evidence>
<dbReference type="GO" id="GO:0003997">
    <property type="term" value="F:acyl-CoA oxidase activity"/>
    <property type="evidence" value="ECO:0007669"/>
    <property type="project" value="UniProtKB-EC"/>
</dbReference>
<feature type="domain" description="Acyl-coenzyme A oxidase N-terminal" evidence="16">
    <location>
        <begin position="47"/>
        <end position="194"/>
    </location>
</feature>
<dbReference type="Gene3D" id="1.10.540.10">
    <property type="entry name" value="Acyl-CoA dehydrogenase/oxidase, N-terminal domain"/>
    <property type="match status" value="1"/>
</dbReference>
<evidence type="ECO:0000256" key="13">
    <source>
        <dbReference type="PIRSR" id="PIRSR000168-2"/>
    </source>
</evidence>
<evidence type="ECO:0000256" key="14">
    <source>
        <dbReference type="SAM" id="MobiDB-lite"/>
    </source>
</evidence>
<dbReference type="Gene3D" id="1.20.140.10">
    <property type="entry name" value="Butyryl-CoA Dehydrogenase, subunit A, domain 3"/>
    <property type="match status" value="2"/>
</dbReference>
<dbReference type="Gene3D" id="2.40.110.10">
    <property type="entry name" value="Butyryl-CoA Dehydrogenase, subunit A, domain 2"/>
    <property type="match status" value="1"/>
</dbReference>
<dbReference type="SUPFAM" id="SSF56645">
    <property type="entry name" value="Acyl-CoA dehydrogenase NM domain-like"/>
    <property type="match status" value="1"/>
</dbReference>
<evidence type="ECO:0000256" key="5">
    <source>
        <dbReference type="ARBA" id="ARBA00012870"/>
    </source>
</evidence>
<dbReference type="InterPro" id="IPR055060">
    <property type="entry name" value="ACOX_C_alpha1"/>
</dbReference>
<dbReference type="Pfam" id="PF14749">
    <property type="entry name" value="Acyl-CoA_ox_N"/>
    <property type="match status" value="1"/>
</dbReference>
<dbReference type="InterPro" id="IPR046373">
    <property type="entry name" value="Acyl-CoA_Oxase/DH_mid-dom_sf"/>
</dbReference>
<comment type="caution">
    <text evidence="18">The sequence shown here is derived from an EMBL/GenBank/DDBJ whole genome shotgun (WGS) entry which is preliminary data.</text>
</comment>
<keyword evidence="10" id="KW-0443">Lipid metabolism</keyword>
<dbReference type="FunFam" id="1.20.140.10:FF:000015">
    <property type="entry name" value="Acyl-coenzyme A oxidase"/>
    <property type="match status" value="1"/>
</dbReference>
<evidence type="ECO:0000256" key="9">
    <source>
        <dbReference type="ARBA" id="ARBA00023002"/>
    </source>
</evidence>
<reference evidence="18 19" key="1">
    <citation type="submission" date="2024-10" db="EMBL/GenBank/DDBJ databases">
        <title>Updated reference genomes for cyclostephanoid diatoms.</title>
        <authorList>
            <person name="Roberts W.R."/>
            <person name="Alverson A.J."/>
        </authorList>
    </citation>
    <scope>NUCLEOTIDE SEQUENCE [LARGE SCALE GENOMIC DNA]</scope>
    <source>
        <strain evidence="18 19">AJA232-27</strain>
    </source>
</reference>
<evidence type="ECO:0000256" key="12">
    <source>
        <dbReference type="PIRSR" id="PIRSR000168-1"/>
    </source>
</evidence>
<proteinExistence type="inferred from homology"/>
<dbReference type="InterPro" id="IPR029320">
    <property type="entry name" value="Acyl-CoA_ox_N"/>
</dbReference>
<keyword evidence="6" id="KW-0285">Flavoprotein</keyword>
<evidence type="ECO:0000256" key="6">
    <source>
        <dbReference type="ARBA" id="ARBA00022630"/>
    </source>
</evidence>
<dbReference type="InterPro" id="IPR036250">
    <property type="entry name" value="AcylCo_DH-like_C"/>
</dbReference>
<organism evidence="18 19">
    <name type="scientific">Discostella pseudostelligera</name>
    <dbReference type="NCBI Taxonomy" id="259834"/>
    <lineage>
        <taxon>Eukaryota</taxon>
        <taxon>Sar</taxon>
        <taxon>Stramenopiles</taxon>
        <taxon>Ochrophyta</taxon>
        <taxon>Bacillariophyta</taxon>
        <taxon>Coscinodiscophyceae</taxon>
        <taxon>Thalassiosirophycidae</taxon>
        <taxon>Stephanodiscales</taxon>
        <taxon>Stephanodiscaceae</taxon>
        <taxon>Discostella</taxon>
    </lineage>
</organism>
<dbReference type="FunFam" id="2.40.110.10:FF:000003">
    <property type="entry name" value="Acyl-coenzyme A oxidase"/>
    <property type="match status" value="1"/>
</dbReference>
<comment type="subcellular location">
    <subcellularLocation>
        <location evidence="3">Peroxisome</location>
    </subcellularLocation>
</comment>
<evidence type="ECO:0000256" key="11">
    <source>
        <dbReference type="ARBA" id="ARBA00023140"/>
    </source>
</evidence>
<comment type="cofactor">
    <cofactor evidence="2">
        <name>FAD</name>
        <dbReference type="ChEBI" id="CHEBI:57692"/>
    </cofactor>
</comment>
<dbReference type="Pfam" id="PF22924">
    <property type="entry name" value="ACOX_C_alpha1"/>
    <property type="match status" value="1"/>
</dbReference>
<feature type="binding site" evidence="13">
    <location>
        <position position="200"/>
    </location>
    <ligand>
        <name>FAD</name>
        <dbReference type="ChEBI" id="CHEBI:57692"/>
    </ligand>
</feature>
<dbReference type="GO" id="GO:0006631">
    <property type="term" value="P:fatty acid metabolic process"/>
    <property type="evidence" value="ECO:0007669"/>
    <property type="project" value="UniProtKB-KW"/>
</dbReference>
<dbReference type="InterPro" id="IPR002655">
    <property type="entry name" value="Acyl-CoA_oxidase_C"/>
</dbReference>
<comment type="similarity">
    <text evidence="4">Belongs to the acyl-CoA oxidase family.</text>
</comment>
<evidence type="ECO:0000313" key="19">
    <source>
        <dbReference type="Proteomes" id="UP001530293"/>
    </source>
</evidence>
<gene>
    <name evidence="18" type="ORF">ACHAWU_002453</name>
</gene>
<evidence type="ECO:0000256" key="4">
    <source>
        <dbReference type="ARBA" id="ARBA00006288"/>
    </source>
</evidence>
<evidence type="ECO:0000259" key="16">
    <source>
        <dbReference type="Pfam" id="PF14749"/>
    </source>
</evidence>
<dbReference type="PANTHER" id="PTHR10909:SF250">
    <property type="entry name" value="PEROXISOMAL ACYL-COENZYME A OXIDASE 1"/>
    <property type="match status" value="1"/>
</dbReference>
<keyword evidence="8" id="KW-0276">Fatty acid metabolism</keyword>
<feature type="domain" description="Acyl-CoA oxidase C-alpha1" evidence="17">
    <location>
        <begin position="349"/>
        <end position="524"/>
    </location>
</feature>
<keyword evidence="11" id="KW-0576">Peroxisome</keyword>
<evidence type="ECO:0000313" key="18">
    <source>
        <dbReference type="EMBL" id="KAL3760631.1"/>
    </source>
</evidence>
<dbReference type="Pfam" id="PF01756">
    <property type="entry name" value="ACOX"/>
    <property type="match status" value="1"/>
</dbReference>
<keyword evidence="7 13" id="KW-0274">FAD</keyword>
<feature type="region of interest" description="Disordered" evidence="14">
    <location>
        <begin position="1"/>
        <end position="28"/>
    </location>
</feature>